<comment type="cofactor">
    <cofactor evidence="3">
        <name>Mg(2+)</name>
        <dbReference type="ChEBI" id="CHEBI:18420"/>
    </cofactor>
    <text evidence="3">Binds 2 magnesium ions per subunit.</text>
</comment>
<evidence type="ECO:0000256" key="3">
    <source>
        <dbReference type="PIRSR" id="PIRSR605502-1"/>
    </source>
</evidence>
<proteinExistence type="inferred from homology"/>
<name>A0A1G8H3H5_9FLAO</name>
<evidence type="ECO:0000256" key="4">
    <source>
        <dbReference type="SAM" id="MobiDB-lite"/>
    </source>
</evidence>
<dbReference type="InterPro" id="IPR005502">
    <property type="entry name" value="Ribosyl_crysJ1"/>
</dbReference>
<dbReference type="SUPFAM" id="SSF101478">
    <property type="entry name" value="ADP-ribosylglycohydrolase"/>
    <property type="match status" value="1"/>
</dbReference>
<protein>
    <submittedName>
        <fullName evidence="5">ADP-ribosylglycohydrolase</fullName>
    </submittedName>
</protein>
<dbReference type="AlphaFoldDB" id="A0A1G8H3H5"/>
<dbReference type="Proteomes" id="UP000243588">
    <property type="component" value="Unassembled WGS sequence"/>
</dbReference>
<dbReference type="PANTHER" id="PTHR16222:SF24">
    <property type="entry name" value="ADP-RIBOSYLHYDROLASE ARH3"/>
    <property type="match status" value="1"/>
</dbReference>
<dbReference type="InterPro" id="IPR050792">
    <property type="entry name" value="ADP-ribosylglycohydrolase"/>
</dbReference>
<accession>A0A1G8H3H5</accession>
<evidence type="ECO:0000256" key="1">
    <source>
        <dbReference type="ARBA" id="ARBA00010702"/>
    </source>
</evidence>
<dbReference type="GO" id="GO:0046872">
    <property type="term" value="F:metal ion binding"/>
    <property type="evidence" value="ECO:0007669"/>
    <property type="project" value="UniProtKB-KW"/>
</dbReference>
<feature type="binding site" evidence="3">
    <location>
        <position position="166"/>
    </location>
    <ligand>
        <name>Mg(2+)</name>
        <dbReference type="ChEBI" id="CHEBI:18420"/>
        <label>1</label>
    </ligand>
</feature>
<feature type="binding site" evidence="3">
    <location>
        <position position="167"/>
    </location>
    <ligand>
        <name>Mg(2+)</name>
        <dbReference type="ChEBI" id="CHEBI:18420"/>
        <label>1</label>
    </ligand>
</feature>
<keyword evidence="3" id="KW-0460">Magnesium</keyword>
<dbReference type="EMBL" id="FNDQ01000040">
    <property type="protein sequence ID" value="SDI01153.1"/>
    <property type="molecule type" value="Genomic_DNA"/>
</dbReference>
<feature type="binding site" evidence="3">
    <location>
        <position position="373"/>
    </location>
    <ligand>
        <name>Mg(2+)</name>
        <dbReference type="ChEBI" id="CHEBI:18420"/>
        <label>1</label>
    </ligand>
</feature>
<organism evidence="5 6">
    <name type="scientific">Myroides phaeus</name>
    <dbReference type="NCBI Taxonomy" id="702745"/>
    <lineage>
        <taxon>Bacteria</taxon>
        <taxon>Pseudomonadati</taxon>
        <taxon>Bacteroidota</taxon>
        <taxon>Flavobacteriia</taxon>
        <taxon>Flavobacteriales</taxon>
        <taxon>Flavobacteriaceae</taxon>
        <taxon>Myroides</taxon>
    </lineage>
</organism>
<dbReference type="InterPro" id="IPR036705">
    <property type="entry name" value="Ribosyl_crysJ1_sf"/>
</dbReference>
<dbReference type="GO" id="GO:0016787">
    <property type="term" value="F:hydrolase activity"/>
    <property type="evidence" value="ECO:0007669"/>
    <property type="project" value="UniProtKB-KW"/>
</dbReference>
<dbReference type="Pfam" id="PF03747">
    <property type="entry name" value="ADP_ribosyl_GH"/>
    <property type="match status" value="1"/>
</dbReference>
<keyword evidence="6" id="KW-1185">Reference proteome</keyword>
<evidence type="ECO:0000313" key="5">
    <source>
        <dbReference type="EMBL" id="SDI01153.1"/>
    </source>
</evidence>
<dbReference type="Gene3D" id="1.10.4080.10">
    <property type="entry name" value="ADP-ribosylation/Crystallin J1"/>
    <property type="match status" value="1"/>
</dbReference>
<keyword evidence="3" id="KW-0479">Metal-binding</keyword>
<feature type="binding site" evidence="3">
    <location>
        <position position="165"/>
    </location>
    <ligand>
        <name>Mg(2+)</name>
        <dbReference type="ChEBI" id="CHEBI:18420"/>
        <label>1</label>
    </ligand>
</feature>
<sequence>MATKPILSKKPTNQDSIPEGIGEFGWDVTNPIPTASVAHNRLYLNALTMPNGNKVQYTRMGSVGAENIPDIIDKYQISCNSILVGYLHLCPYHLKTSEKAPKNLKLSHLGKDILLGVAVADAMGAPVEFFKPTSIDLNEVRSNYASDPDRLTAFGAWYKPVGTFTDDSSMTFCLAEYLAKGKTDLKDLMQLFTMWADSGYWTADGETFDIGNTCSAAIHNFSLSNDPTTCRMASEKDNGNGSLMRILPLLFPFRQTKDKDKYQLVSEFSGLTHAHKISVDCCFIYLWFASLLHDRKDIAVAWNQLLKTLPPHILNDELYANLFKGDITQANASTFNAKGYVLGTLEIAIYCLLTTSSYEDAVVKAISYGNDTDTNAAVTGGLAAIVYGYQTIPQHWLAPLKRVNKVVELAENLELEFENGYVDATFDPIGKYTEEQLIEIVCKLQGKVPSYIDDYKNRDFLDPESDDFHNYWIDIYTHLAFAYGVKYGYIDFDAYSPSFQFIYFGEDFSHPIAKDNYDFDIYGYYRELVPNGDYYILNNLEFYQHENIEAILDFV</sequence>
<evidence type="ECO:0000313" key="6">
    <source>
        <dbReference type="Proteomes" id="UP000243588"/>
    </source>
</evidence>
<comment type="similarity">
    <text evidence="1">Belongs to the ADP-ribosylglycohydrolase family.</text>
</comment>
<keyword evidence="2 5" id="KW-0378">Hydrolase</keyword>
<feature type="binding site" evidence="3">
    <location>
        <position position="371"/>
    </location>
    <ligand>
        <name>Mg(2+)</name>
        <dbReference type="ChEBI" id="CHEBI:18420"/>
        <label>1</label>
    </ligand>
</feature>
<gene>
    <name evidence="5" type="ORF">SAMN05421818_1402</name>
</gene>
<dbReference type="RefSeq" id="WP_245722993.1">
    <property type="nucleotide sequence ID" value="NZ_FNDQ01000040.1"/>
</dbReference>
<feature type="binding site" evidence="3">
    <location>
        <position position="374"/>
    </location>
    <ligand>
        <name>Mg(2+)</name>
        <dbReference type="ChEBI" id="CHEBI:18420"/>
        <label>1</label>
    </ligand>
</feature>
<evidence type="ECO:0000256" key="2">
    <source>
        <dbReference type="ARBA" id="ARBA00022801"/>
    </source>
</evidence>
<feature type="region of interest" description="Disordered" evidence="4">
    <location>
        <begin position="1"/>
        <end position="20"/>
    </location>
</feature>
<dbReference type="PANTHER" id="PTHR16222">
    <property type="entry name" value="ADP-RIBOSYLGLYCOHYDROLASE"/>
    <property type="match status" value="1"/>
</dbReference>
<reference evidence="6" key="1">
    <citation type="submission" date="2016-10" db="EMBL/GenBank/DDBJ databases">
        <authorList>
            <person name="Varghese N."/>
            <person name="Submissions S."/>
        </authorList>
    </citation>
    <scope>NUCLEOTIDE SEQUENCE [LARGE SCALE GENOMIC DNA]</scope>
    <source>
        <strain evidence="6">DSM 23313</strain>
    </source>
</reference>